<feature type="domain" description="DUF1540" evidence="1">
    <location>
        <begin position="5"/>
        <end position="46"/>
    </location>
</feature>
<protein>
    <submittedName>
        <fullName evidence="2">DUF1540 domain-containing protein</fullName>
    </submittedName>
</protein>
<dbReference type="EMBL" id="JACEIP010000019">
    <property type="protein sequence ID" value="MBA4543672.1"/>
    <property type="molecule type" value="Genomic_DNA"/>
</dbReference>
<dbReference type="OrthoDB" id="1681234at2"/>
<keyword evidence="3" id="KW-1185">Reference proteome</keyword>
<sequence>MPKDVLCEVNTCTYWGQGNLCKADEIYVVTHTEQAKDTKETDCKTFKPKH</sequence>
<evidence type="ECO:0000313" key="3">
    <source>
        <dbReference type="Proteomes" id="UP000530514"/>
    </source>
</evidence>
<dbReference type="Pfam" id="PF07561">
    <property type="entry name" value="DUF1540"/>
    <property type="match status" value="1"/>
</dbReference>
<evidence type="ECO:0000313" key="2">
    <source>
        <dbReference type="EMBL" id="MBA4543672.1"/>
    </source>
</evidence>
<dbReference type="Proteomes" id="UP000530514">
    <property type="component" value="Unassembled WGS sequence"/>
</dbReference>
<gene>
    <name evidence="2" type="ORF">H1164_12310</name>
</gene>
<dbReference type="RefSeq" id="WP_081943620.1">
    <property type="nucleotide sequence ID" value="NZ_JACEIP010000019.1"/>
</dbReference>
<comment type="caution">
    <text evidence="2">The sequence shown here is derived from an EMBL/GenBank/DDBJ whole genome shotgun (WGS) entry which is preliminary data.</text>
</comment>
<reference evidence="2 3" key="1">
    <citation type="submission" date="2020-07" db="EMBL/GenBank/DDBJ databases">
        <authorList>
            <person name="Feng H."/>
        </authorList>
    </citation>
    <scope>NUCLEOTIDE SEQUENCE [LARGE SCALE GENOMIC DNA]</scope>
    <source>
        <strain evidence="3">s-11</strain>
    </source>
</reference>
<dbReference type="AlphaFoldDB" id="A0A7W2AHY2"/>
<dbReference type="InterPro" id="IPR011437">
    <property type="entry name" value="DUF1540"/>
</dbReference>
<organism evidence="2 3">
    <name type="scientific">Thermoactinomyces daqus</name>
    <dbReference type="NCBI Taxonomy" id="1329516"/>
    <lineage>
        <taxon>Bacteria</taxon>
        <taxon>Bacillati</taxon>
        <taxon>Bacillota</taxon>
        <taxon>Bacilli</taxon>
        <taxon>Bacillales</taxon>
        <taxon>Thermoactinomycetaceae</taxon>
        <taxon>Thermoactinomyces</taxon>
    </lineage>
</organism>
<name>A0A7W2AHY2_9BACL</name>
<accession>A0A7W2AHY2</accession>
<proteinExistence type="predicted"/>
<evidence type="ECO:0000259" key="1">
    <source>
        <dbReference type="Pfam" id="PF07561"/>
    </source>
</evidence>